<feature type="transmembrane region" description="Helical" evidence="1">
    <location>
        <begin position="160"/>
        <end position="181"/>
    </location>
</feature>
<reference evidence="2 3" key="1">
    <citation type="submission" date="2016-08" db="EMBL/GenBank/DDBJ databases">
        <authorList>
            <consortium name="Lentinula edodes genome sequencing consortium"/>
            <person name="Sakamoto Y."/>
            <person name="Nakade K."/>
            <person name="Sato S."/>
            <person name="Yoshida Y."/>
            <person name="Miyazaki K."/>
            <person name="Natsume S."/>
            <person name="Konno N."/>
        </authorList>
    </citation>
    <scope>NUCLEOTIDE SEQUENCE [LARGE SCALE GENOMIC DNA]</scope>
    <source>
        <strain evidence="2 3">NBRC 111202</strain>
    </source>
</reference>
<keyword evidence="1" id="KW-0812">Transmembrane</keyword>
<reference evidence="2 3" key="2">
    <citation type="submission" date="2017-02" db="EMBL/GenBank/DDBJ databases">
        <title>A genome survey and senescence transcriptome analysis in Lentinula edodes.</title>
        <authorList>
            <person name="Sakamoto Y."/>
            <person name="Nakade K."/>
            <person name="Sato S."/>
            <person name="Yoshida Y."/>
            <person name="Miyazaki K."/>
            <person name="Natsume S."/>
            <person name="Konno N."/>
        </authorList>
    </citation>
    <scope>NUCLEOTIDE SEQUENCE [LARGE SCALE GENOMIC DNA]</scope>
    <source>
        <strain evidence="2 3">NBRC 111202</strain>
    </source>
</reference>
<sequence length="339" mass="37931">MTEWSSQAEVQLDAEVLLKFTHALMGIYVWEWFLSVDFDWEFITGKRPFRWPIMFYFANRYILFFALIGILISFDTTTKLNCQAIYIFNQLTGNASVGLASINLGLRTLAVYGNSRTLAILLIVAILGHWSLILQAGVLLKAAWSPEANQCIIISTNNTILAATFIYSMVFDLLVFLLNAYKLGSRKGNISSMGESRLGRLLFGDGLVYFFVAFLSNLLATVFMLLNLNSIMTVIFNIPAAISSTIVACRVVRRLSTFTNEGAEMFNSGAQLELRRGSRMRPQILKVTSTGNHHIGSGDSPSSNTDKLRPYHYKMLQHPTRSLVYILSTQHDSAIPIGI</sequence>
<gene>
    <name evidence="2" type="ORF">LENED_011033</name>
</gene>
<feature type="transmembrane region" description="Helical" evidence="1">
    <location>
        <begin position="202"/>
        <end position="225"/>
    </location>
</feature>
<dbReference type="EMBL" id="BDGU01000839">
    <property type="protein sequence ID" value="GAW08921.1"/>
    <property type="molecule type" value="Genomic_DNA"/>
</dbReference>
<evidence type="ECO:0008006" key="4">
    <source>
        <dbReference type="Google" id="ProtNLM"/>
    </source>
</evidence>
<feature type="transmembrane region" description="Helical" evidence="1">
    <location>
        <begin position="118"/>
        <end position="140"/>
    </location>
</feature>
<accession>A0A1Q3EP02</accession>
<comment type="caution">
    <text evidence="2">The sequence shown here is derived from an EMBL/GenBank/DDBJ whole genome shotgun (WGS) entry which is preliminary data.</text>
</comment>
<keyword evidence="1" id="KW-1133">Transmembrane helix</keyword>
<evidence type="ECO:0000313" key="3">
    <source>
        <dbReference type="Proteomes" id="UP000188533"/>
    </source>
</evidence>
<feature type="transmembrane region" description="Helical" evidence="1">
    <location>
        <begin position="53"/>
        <end position="74"/>
    </location>
</feature>
<evidence type="ECO:0000313" key="2">
    <source>
        <dbReference type="EMBL" id="GAW08921.1"/>
    </source>
</evidence>
<feature type="transmembrane region" description="Helical" evidence="1">
    <location>
        <begin position="86"/>
        <end position="106"/>
    </location>
</feature>
<keyword evidence="3" id="KW-1185">Reference proteome</keyword>
<proteinExistence type="predicted"/>
<protein>
    <recommendedName>
        <fullName evidence="4">Transmembrane protein</fullName>
    </recommendedName>
</protein>
<dbReference type="AlphaFoldDB" id="A0A1Q3EP02"/>
<feature type="transmembrane region" description="Helical" evidence="1">
    <location>
        <begin position="231"/>
        <end position="252"/>
    </location>
</feature>
<evidence type="ECO:0000256" key="1">
    <source>
        <dbReference type="SAM" id="Phobius"/>
    </source>
</evidence>
<organism evidence="2 3">
    <name type="scientific">Lentinula edodes</name>
    <name type="common">Shiitake mushroom</name>
    <name type="synonym">Lentinus edodes</name>
    <dbReference type="NCBI Taxonomy" id="5353"/>
    <lineage>
        <taxon>Eukaryota</taxon>
        <taxon>Fungi</taxon>
        <taxon>Dikarya</taxon>
        <taxon>Basidiomycota</taxon>
        <taxon>Agaricomycotina</taxon>
        <taxon>Agaricomycetes</taxon>
        <taxon>Agaricomycetidae</taxon>
        <taxon>Agaricales</taxon>
        <taxon>Marasmiineae</taxon>
        <taxon>Omphalotaceae</taxon>
        <taxon>Lentinula</taxon>
    </lineage>
</organism>
<keyword evidence="1" id="KW-0472">Membrane</keyword>
<dbReference type="Proteomes" id="UP000188533">
    <property type="component" value="Unassembled WGS sequence"/>
</dbReference>
<name>A0A1Q3EP02_LENED</name>